<sequence length="191" mass="20816">MQNPDTQEEAKKTIRNSTLTTFSLPETIMSSPDLGPESLTDITISRETPIILHNPNSHQQATTLKTWVPKVFIALLIVLILALALAIVLVVMASLGYLGKSKVEAVEMVQPTVTTTIQASVMSQITGASGGIHEMVRESGGGRVVQRVGIIVCEVALAWSLVYLFGMFENRESGKEEGRSVERRDGPRIKE</sequence>
<dbReference type="Proteomes" id="UP000235371">
    <property type="component" value="Unassembled WGS sequence"/>
</dbReference>
<accession>A0A2J6T899</accession>
<dbReference type="OrthoDB" id="3564619at2759"/>
<keyword evidence="1" id="KW-0812">Transmembrane</keyword>
<proteinExistence type="predicted"/>
<feature type="transmembrane region" description="Helical" evidence="1">
    <location>
        <begin position="144"/>
        <end position="165"/>
    </location>
</feature>
<feature type="transmembrane region" description="Helical" evidence="1">
    <location>
        <begin position="71"/>
        <end position="98"/>
    </location>
</feature>
<name>A0A2J6T899_9HELO</name>
<gene>
    <name evidence="2" type="ORF">K444DRAFT_664360</name>
</gene>
<keyword evidence="3" id="KW-1185">Reference proteome</keyword>
<organism evidence="2 3">
    <name type="scientific">Hyaloscypha bicolor E</name>
    <dbReference type="NCBI Taxonomy" id="1095630"/>
    <lineage>
        <taxon>Eukaryota</taxon>
        <taxon>Fungi</taxon>
        <taxon>Dikarya</taxon>
        <taxon>Ascomycota</taxon>
        <taxon>Pezizomycotina</taxon>
        <taxon>Leotiomycetes</taxon>
        <taxon>Helotiales</taxon>
        <taxon>Hyaloscyphaceae</taxon>
        <taxon>Hyaloscypha</taxon>
        <taxon>Hyaloscypha bicolor</taxon>
    </lineage>
</organism>
<evidence type="ECO:0000313" key="3">
    <source>
        <dbReference type="Proteomes" id="UP000235371"/>
    </source>
</evidence>
<dbReference type="EMBL" id="KZ613817">
    <property type="protein sequence ID" value="PMD59242.1"/>
    <property type="molecule type" value="Genomic_DNA"/>
</dbReference>
<keyword evidence="1" id="KW-1133">Transmembrane helix</keyword>
<dbReference type="GeneID" id="36595022"/>
<evidence type="ECO:0000313" key="2">
    <source>
        <dbReference type="EMBL" id="PMD59242.1"/>
    </source>
</evidence>
<dbReference type="RefSeq" id="XP_024736146.1">
    <property type="nucleotide sequence ID" value="XM_024886946.1"/>
</dbReference>
<dbReference type="AlphaFoldDB" id="A0A2J6T899"/>
<dbReference type="InParanoid" id="A0A2J6T899"/>
<protein>
    <submittedName>
        <fullName evidence="2">Uncharacterized protein</fullName>
    </submittedName>
</protein>
<evidence type="ECO:0000256" key="1">
    <source>
        <dbReference type="SAM" id="Phobius"/>
    </source>
</evidence>
<keyword evidence="1" id="KW-0472">Membrane</keyword>
<reference evidence="2 3" key="1">
    <citation type="submission" date="2016-04" db="EMBL/GenBank/DDBJ databases">
        <title>A degradative enzymes factory behind the ericoid mycorrhizal symbiosis.</title>
        <authorList>
            <consortium name="DOE Joint Genome Institute"/>
            <person name="Martino E."/>
            <person name="Morin E."/>
            <person name="Grelet G."/>
            <person name="Kuo A."/>
            <person name="Kohler A."/>
            <person name="Daghino S."/>
            <person name="Barry K."/>
            <person name="Choi C."/>
            <person name="Cichocki N."/>
            <person name="Clum A."/>
            <person name="Copeland A."/>
            <person name="Hainaut M."/>
            <person name="Haridas S."/>
            <person name="Labutti K."/>
            <person name="Lindquist E."/>
            <person name="Lipzen A."/>
            <person name="Khouja H.-R."/>
            <person name="Murat C."/>
            <person name="Ohm R."/>
            <person name="Olson A."/>
            <person name="Spatafora J."/>
            <person name="Veneault-Fourrey C."/>
            <person name="Henrissat B."/>
            <person name="Grigoriev I."/>
            <person name="Martin F."/>
            <person name="Perotto S."/>
        </authorList>
    </citation>
    <scope>NUCLEOTIDE SEQUENCE [LARGE SCALE GENOMIC DNA]</scope>
    <source>
        <strain evidence="2 3">E</strain>
    </source>
</reference>